<dbReference type="Gene3D" id="1.25.40.10">
    <property type="entry name" value="Tetratricopeptide repeat domain"/>
    <property type="match status" value="2"/>
</dbReference>
<sequence length="593" mass="64544">MQTTRIPKLLILLAAGTLGACATTGQRGGAESTAGGSGPMLGIPEQTLDALPLEHLLAAEFALREDNLDSAAAAYLEAAQQSDQADIARRATRVNLSAQRWDDAAVALERWRELGGQSRPDFSQAELLLSLGRGESETAYSQIVQLIAEGGMPAARLAGGALEAAPDRGLAIRILERLVASGDLPADKATYIGLSQLALKMERNDLAERLAALASERLPDAAEVWFWRARLANAGGHADEARRILDQALATHPDDPEVRRTYAVLLRTELDDPRAAAAALADLPADDETLVLRGAYALEAGDWKQVIEVHDALSTLPQPHPVPRLLMLGGIAEALGEVAANATPPRQVEIVRWREKAVAWYSGVPEGAGNDYSRALLRLAVLDQEAGRIEASRQRLMSIRDRADPDSEAFADSFLLEAELLSRVGRDADALAALDAGLAALPDEQRMRYARGLTRERLDQVDGALDDFRALTELDPDNPVYLNAYGYTLSDRTDRQEEALVLIERAHHIDPEDIATLDSLGWVLFKLGRHEEALVHLQRAHAAQPEGEIAAHLGEALWTVGQKEEARRVWRAAIEQDPDNRALMNTIARLKPW</sequence>
<keyword evidence="2 3" id="KW-0802">TPR repeat</keyword>
<evidence type="ECO:0000313" key="6">
    <source>
        <dbReference type="Proteomes" id="UP000294599"/>
    </source>
</evidence>
<dbReference type="InterPro" id="IPR011990">
    <property type="entry name" value="TPR-like_helical_dom_sf"/>
</dbReference>
<name>A0A4R3LKD7_9GAMM</name>
<feature type="signal peptide" evidence="4">
    <location>
        <begin position="1"/>
        <end position="22"/>
    </location>
</feature>
<evidence type="ECO:0000256" key="3">
    <source>
        <dbReference type="PROSITE-ProRule" id="PRU00339"/>
    </source>
</evidence>
<protein>
    <submittedName>
        <fullName evidence="5">Tetratricopeptide repeat protein</fullName>
    </submittedName>
</protein>
<accession>A0A4R3LKD7</accession>
<dbReference type="Proteomes" id="UP000294599">
    <property type="component" value="Unassembled WGS sequence"/>
</dbReference>
<organism evidence="5 6">
    <name type="scientific">Pseudofulvimonas gallinarii</name>
    <dbReference type="NCBI Taxonomy" id="634155"/>
    <lineage>
        <taxon>Bacteria</taxon>
        <taxon>Pseudomonadati</taxon>
        <taxon>Pseudomonadota</taxon>
        <taxon>Gammaproteobacteria</taxon>
        <taxon>Lysobacterales</taxon>
        <taxon>Rhodanobacteraceae</taxon>
        <taxon>Pseudofulvimonas</taxon>
    </lineage>
</organism>
<dbReference type="PROSITE" id="PS51257">
    <property type="entry name" value="PROKAR_LIPOPROTEIN"/>
    <property type="match status" value="1"/>
</dbReference>
<dbReference type="AlphaFoldDB" id="A0A4R3LKD7"/>
<dbReference type="PROSITE" id="PS50005">
    <property type="entry name" value="TPR"/>
    <property type="match status" value="2"/>
</dbReference>
<evidence type="ECO:0000256" key="2">
    <source>
        <dbReference type="ARBA" id="ARBA00022803"/>
    </source>
</evidence>
<feature type="repeat" description="TPR" evidence="3">
    <location>
        <begin position="445"/>
        <end position="478"/>
    </location>
</feature>
<feature type="chain" id="PRO_5030099326" evidence="4">
    <location>
        <begin position="23"/>
        <end position="593"/>
    </location>
</feature>
<dbReference type="Pfam" id="PF13428">
    <property type="entry name" value="TPR_14"/>
    <property type="match status" value="1"/>
</dbReference>
<dbReference type="PANTHER" id="PTHR44943:SF8">
    <property type="entry name" value="TPR REPEAT-CONTAINING PROTEIN MJ0263"/>
    <property type="match status" value="1"/>
</dbReference>
<dbReference type="RefSeq" id="WP_123520835.1">
    <property type="nucleotide sequence ID" value="NZ_JBHLWF010000013.1"/>
</dbReference>
<dbReference type="InterPro" id="IPR051685">
    <property type="entry name" value="Ycf3/AcsC/BcsC/TPR_MFPF"/>
</dbReference>
<dbReference type="SUPFAM" id="SSF48452">
    <property type="entry name" value="TPR-like"/>
    <property type="match status" value="3"/>
</dbReference>
<keyword evidence="1" id="KW-0677">Repeat</keyword>
<proteinExistence type="predicted"/>
<keyword evidence="4" id="KW-0732">Signal</keyword>
<evidence type="ECO:0000313" key="5">
    <source>
        <dbReference type="EMBL" id="TCT00713.1"/>
    </source>
</evidence>
<comment type="caution">
    <text evidence="5">The sequence shown here is derived from an EMBL/GenBank/DDBJ whole genome shotgun (WGS) entry which is preliminary data.</text>
</comment>
<dbReference type="OrthoDB" id="9766710at2"/>
<gene>
    <name evidence="5" type="ORF">EDC25_10278</name>
</gene>
<dbReference type="Pfam" id="PF13429">
    <property type="entry name" value="TPR_15"/>
    <property type="match status" value="1"/>
</dbReference>
<keyword evidence="6" id="KW-1185">Reference proteome</keyword>
<reference evidence="5 6" key="1">
    <citation type="submission" date="2019-03" db="EMBL/GenBank/DDBJ databases">
        <title>Genomic Encyclopedia of Type Strains, Phase IV (KMG-IV): sequencing the most valuable type-strain genomes for metagenomic binning, comparative biology and taxonomic classification.</title>
        <authorList>
            <person name="Goeker M."/>
        </authorList>
    </citation>
    <scope>NUCLEOTIDE SEQUENCE [LARGE SCALE GENOMIC DNA]</scope>
    <source>
        <strain evidence="5 6">DSM 21944</strain>
    </source>
</reference>
<dbReference type="EMBL" id="SMAF01000002">
    <property type="protein sequence ID" value="TCT00713.1"/>
    <property type="molecule type" value="Genomic_DNA"/>
</dbReference>
<evidence type="ECO:0000256" key="1">
    <source>
        <dbReference type="ARBA" id="ARBA00022737"/>
    </source>
</evidence>
<dbReference type="SMART" id="SM00028">
    <property type="entry name" value="TPR"/>
    <property type="match status" value="5"/>
</dbReference>
<evidence type="ECO:0000256" key="4">
    <source>
        <dbReference type="SAM" id="SignalP"/>
    </source>
</evidence>
<feature type="repeat" description="TPR" evidence="3">
    <location>
        <begin position="547"/>
        <end position="580"/>
    </location>
</feature>
<dbReference type="InterPro" id="IPR019734">
    <property type="entry name" value="TPR_rpt"/>
</dbReference>
<dbReference type="PANTHER" id="PTHR44943">
    <property type="entry name" value="CELLULOSE SYNTHASE OPERON PROTEIN C"/>
    <property type="match status" value="1"/>
</dbReference>